<dbReference type="InterPro" id="IPR036291">
    <property type="entry name" value="NAD(P)-bd_dom_sf"/>
</dbReference>
<dbReference type="PANTHER" id="PTHR43781:SF1">
    <property type="entry name" value="SACCHAROPINE DEHYDROGENASE"/>
    <property type="match status" value="1"/>
</dbReference>
<dbReference type="Proteomes" id="UP000017822">
    <property type="component" value="Unassembled WGS sequence"/>
</dbReference>
<dbReference type="Pfam" id="PF03435">
    <property type="entry name" value="Sacchrp_dh_NADP"/>
    <property type="match status" value="1"/>
</dbReference>
<accession>V4RZ14</accession>
<evidence type="ECO:0000313" key="4">
    <source>
        <dbReference type="Proteomes" id="UP000017822"/>
    </source>
</evidence>
<dbReference type="SUPFAM" id="SSF51735">
    <property type="entry name" value="NAD(P)-binding Rossmann-fold domains"/>
    <property type="match status" value="1"/>
</dbReference>
<dbReference type="AlphaFoldDB" id="V4RZ14"/>
<dbReference type="InterPro" id="IPR045982">
    <property type="entry name" value="DUF5938"/>
</dbReference>
<dbReference type="Gene3D" id="3.40.50.720">
    <property type="entry name" value="NAD(P)-binding Rossmann-like Domain"/>
    <property type="match status" value="1"/>
</dbReference>
<dbReference type="Pfam" id="PF19362">
    <property type="entry name" value="DUF5938"/>
    <property type="match status" value="1"/>
</dbReference>
<gene>
    <name evidence="3" type="ORF">F753_15945</name>
</gene>
<reference evidence="3 4" key="1">
    <citation type="submission" date="2013-07" db="EMBL/GenBank/DDBJ databases">
        <authorList>
            <person name="Schaap P.J."/>
            <person name="Mehboob F."/>
            <person name="Oosterkamp M.J."/>
            <person name="de Vos W.M."/>
            <person name="Stams A.J.M."/>
            <person name="Koehorst J.J."/>
        </authorList>
    </citation>
    <scope>NUCLEOTIDE SEQUENCE [LARGE SCALE GENOMIC DNA]</scope>
    <source>
        <strain evidence="3 4">AW-1</strain>
    </source>
</reference>
<name>V4RZ14_STUCH</name>
<organism evidence="3 4">
    <name type="scientific">Stutzerimonas chloritidismutans AW-1</name>
    <dbReference type="NCBI Taxonomy" id="1263865"/>
    <lineage>
        <taxon>Bacteria</taxon>
        <taxon>Pseudomonadati</taxon>
        <taxon>Pseudomonadota</taxon>
        <taxon>Gammaproteobacteria</taxon>
        <taxon>Pseudomonadales</taxon>
        <taxon>Pseudomonadaceae</taxon>
        <taxon>Stutzerimonas</taxon>
    </lineage>
</organism>
<sequence length="374" mass="41090">MTQARKVLIYGGNGYTGKLIAESLAQRQIPFYFAGRSQDKLESGLEIVRERLGADAWKLDAEIVAVDNSIETLTPVFQKCSIVINVVGPFMQVAWPVVEAALNAGCHYMDTTGEQDWTLAIAEKFGKAFEAKGLLLAPATSFMWAAGALAAEVVLEDPEIDMLDILYQIDNGLPSEASTKSFLRMVCNEGSQYYLDQNEFKAWPNDVAYDVFVPHRNAKLRAHPWGGACEPVWLKGRVRNCKVLTAIGEHMIDGVISAIKTFNEQSVGMDQAGKEALTNAIGDQINTGEPPKDHPDVQRGVIVVNGQSRTKTTRYVMNLSAAYTWTGEIQAECAKLILQGQLKRAGFQSVASGFDHRQLIRTFHALGYCSALPN</sequence>
<dbReference type="RefSeq" id="WP_023445987.1">
    <property type="nucleotide sequence ID" value="NZ_AOFQ01000051.1"/>
</dbReference>
<dbReference type="EMBL" id="AOFQ01000051">
    <property type="protein sequence ID" value="ESQ98391.1"/>
    <property type="molecule type" value="Genomic_DNA"/>
</dbReference>
<dbReference type="PATRIC" id="fig|1263865.4.peg.3071"/>
<proteinExistence type="predicted"/>
<protein>
    <submittedName>
        <fullName evidence="3">Uncharacterized protein</fullName>
    </submittedName>
</protein>
<evidence type="ECO:0000259" key="1">
    <source>
        <dbReference type="Pfam" id="PF03435"/>
    </source>
</evidence>
<dbReference type="PANTHER" id="PTHR43781">
    <property type="entry name" value="SACCHAROPINE DEHYDROGENASE"/>
    <property type="match status" value="1"/>
</dbReference>
<feature type="domain" description="Saccharopine dehydrogenase NADP binding" evidence="1">
    <location>
        <begin position="7"/>
        <end position="127"/>
    </location>
</feature>
<dbReference type="InterPro" id="IPR005097">
    <property type="entry name" value="Sacchrp_dh_NADP-bd"/>
</dbReference>
<comment type="caution">
    <text evidence="3">The sequence shown here is derived from an EMBL/GenBank/DDBJ whole genome shotgun (WGS) entry which is preliminary data.</text>
</comment>
<evidence type="ECO:0000259" key="2">
    <source>
        <dbReference type="Pfam" id="PF19362"/>
    </source>
</evidence>
<evidence type="ECO:0000313" key="3">
    <source>
        <dbReference type="EMBL" id="ESQ98391.1"/>
    </source>
</evidence>
<feature type="domain" description="DUF5938" evidence="2">
    <location>
        <begin position="146"/>
        <end position="368"/>
    </location>
</feature>